<dbReference type="EMBL" id="PGTK01000008">
    <property type="protein sequence ID" value="PJF30613.1"/>
    <property type="molecule type" value="Genomic_DNA"/>
</dbReference>
<gene>
    <name evidence="2" type="primary">tsaB</name>
    <name evidence="2" type="ORF">CUN51_07335</name>
</gene>
<keyword evidence="2" id="KW-0808">Transferase</keyword>
<evidence type="ECO:0000313" key="3">
    <source>
        <dbReference type="Proteomes" id="UP000228921"/>
    </source>
</evidence>
<feature type="domain" description="Gcp-like" evidence="1">
    <location>
        <begin position="32"/>
        <end position="143"/>
    </location>
</feature>
<proteinExistence type="predicted"/>
<dbReference type="GO" id="GO:0002949">
    <property type="term" value="P:tRNA threonylcarbamoyladenosine modification"/>
    <property type="evidence" value="ECO:0007669"/>
    <property type="project" value="InterPro"/>
</dbReference>
<comment type="caution">
    <text evidence="2">The sequence shown here is derived from an EMBL/GenBank/DDBJ whole genome shotgun (WGS) entry which is preliminary data.</text>
</comment>
<dbReference type="InterPro" id="IPR000905">
    <property type="entry name" value="Gcp-like_dom"/>
</dbReference>
<dbReference type="InterPro" id="IPR043129">
    <property type="entry name" value="ATPase_NBD"/>
</dbReference>
<dbReference type="GO" id="GO:0016740">
    <property type="term" value="F:transferase activity"/>
    <property type="evidence" value="ECO:0007669"/>
    <property type="project" value="UniProtKB-KW"/>
</dbReference>
<organism evidence="2 3">
    <name type="scientific">Candidatus Thermofonsia Clade 1 bacterium</name>
    <dbReference type="NCBI Taxonomy" id="2364210"/>
    <lineage>
        <taxon>Bacteria</taxon>
        <taxon>Bacillati</taxon>
        <taxon>Chloroflexota</taxon>
        <taxon>Candidatus Thermofontia</taxon>
        <taxon>Candidatus Thermofonsia Clade 1</taxon>
    </lineage>
</organism>
<dbReference type="PANTHER" id="PTHR11735">
    <property type="entry name" value="TRNA N6-ADENOSINE THREONYLCARBAMOYLTRANSFERASE"/>
    <property type="match status" value="1"/>
</dbReference>
<dbReference type="InterPro" id="IPR022496">
    <property type="entry name" value="T6A_TsaB"/>
</dbReference>
<dbReference type="Pfam" id="PF00814">
    <property type="entry name" value="TsaD"/>
    <property type="match status" value="1"/>
</dbReference>
<evidence type="ECO:0000313" key="2">
    <source>
        <dbReference type="EMBL" id="PJF30613.1"/>
    </source>
</evidence>
<dbReference type="Gene3D" id="3.30.420.40">
    <property type="match status" value="2"/>
</dbReference>
<protein>
    <submittedName>
        <fullName evidence="2">tRNA (Adenosine(37)-N6)-threonylcarbamoyltransferase complex dimerization subunit type 1 TsaB</fullName>
    </submittedName>
</protein>
<dbReference type="Proteomes" id="UP000228921">
    <property type="component" value="Unassembled WGS sequence"/>
</dbReference>
<evidence type="ECO:0000259" key="1">
    <source>
        <dbReference type="Pfam" id="PF00814"/>
    </source>
</evidence>
<dbReference type="GO" id="GO:0005829">
    <property type="term" value="C:cytosol"/>
    <property type="evidence" value="ECO:0007669"/>
    <property type="project" value="TreeGrafter"/>
</dbReference>
<dbReference type="SUPFAM" id="SSF53067">
    <property type="entry name" value="Actin-like ATPase domain"/>
    <property type="match status" value="2"/>
</dbReference>
<reference evidence="2 3" key="1">
    <citation type="submission" date="2017-11" db="EMBL/GenBank/DDBJ databases">
        <title>Evolution of Phototrophy in the Chloroflexi Phylum Driven by Horizontal Gene Transfer.</title>
        <authorList>
            <person name="Ward L.M."/>
            <person name="Hemp J."/>
            <person name="Shih P.M."/>
            <person name="Mcglynn S.E."/>
            <person name="Fischer W."/>
        </authorList>
    </citation>
    <scope>NUCLEOTIDE SEQUENCE [LARGE SCALE GENOMIC DNA]</scope>
    <source>
        <strain evidence="2">CP2_2F</strain>
    </source>
</reference>
<accession>A0A2M8NZ86</accession>
<dbReference type="NCBIfam" id="TIGR03725">
    <property type="entry name" value="T6A_YeaZ"/>
    <property type="match status" value="1"/>
</dbReference>
<name>A0A2M8NZ86_9CHLR</name>
<dbReference type="AlphaFoldDB" id="A0A2M8NZ86"/>
<sequence length="230" mass="24620">MLLALDTATRALSLALHDGAVIYAEYTWQSDSHHTVELVPAIDMALRQARLSPRDLTHLAVAQGPGSFNGLRVGFSVAQSLALALNVPLLAIPTLDIVAAGQPPRPERLIAFAQAGRGRLCGAAYAWSGEGAWQAISETRIEAPETLFACLGTPQTPIRVAGEADSTVHAAIHALNTTQAYRLELASPAWALRRAAFLAELAWARFRSGEQGDPLRAVPFYLHQPGVPHP</sequence>
<dbReference type="PANTHER" id="PTHR11735:SF11">
    <property type="entry name" value="TRNA THREONYLCARBAMOYLADENOSINE BIOSYNTHESIS PROTEIN TSAB"/>
    <property type="match status" value="1"/>
</dbReference>